<proteinExistence type="inferred from homology"/>
<evidence type="ECO:0000256" key="5">
    <source>
        <dbReference type="ARBA" id="ARBA00023077"/>
    </source>
</evidence>
<keyword evidence="4 8" id="KW-0812">Transmembrane</keyword>
<keyword evidence="3 8" id="KW-1134">Transmembrane beta strand</keyword>
<evidence type="ECO:0000256" key="4">
    <source>
        <dbReference type="ARBA" id="ARBA00022692"/>
    </source>
</evidence>
<evidence type="ECO:0000256" key="9">
    <source>
        <dbReference type="RuleBase" id="RU003357"/>
    </source>
</evidence>
<feature type="domain" description="TonB-dependent receptor-like beta-barrel" evidence="11">
    <location>
        <begin position="393"/>
        <end position="892"/>
    </location>
</feature>
<comment type="subcellular location">
    <subcellularLocation>
        <location evidence="1 8">Cell outer membrane</location>
        <topology evidence="1 8">Multi-pass membrane protein</topology>
    </subcellularLocation>
</comment>
<comment type="similarity">
    <text evidence="8 9">Belongs to the TonB-dependent receptor family.</text>
</comment>
<dbReference type="OrthoDB" id="9760494at2"/>
<dbReference type="PANTHER" id="PTHR47234">
    <property type="match status" value="1"/>
</dbReference>
<keyword evidence="2 8" id="KW-0813">Transport</keyword>
<keyword evidence="6 8" id="KW-0472">Membrane</keyword>
<evidence type="ECO:0000256" key="7">
    <source>
        <dbReference type="ARBA" id="ARBA00023237"/>
    </source>
</evidence>
<evidence type="ECO:0000313" key="13">
    <source>
        <dbReference type="EMBL" id="TXS90018.1"/>
    </source>
</evidence>
<evidence type="ECO:0000256" key="10">
    <source>
        <dbReference type="SAM" id="SignalP"/>
    </source>
</evidence>
<organism evidence="13 14">
    <name type="scientific">Parahaliea aestuarii</name>
    <dbReference type="NCBI Taxonomy" id="1852021"/>
    <lineage>
        <taxon>Bacteria</taxon>
        <taxon>Pseudomonadati</taxon>
        <taxon>Pseudomonadota</taxon>
        <taxon>Gammaproteobacteria</taxon>
        <taxon>Cellvibrionales</taxon>
        <taxon>Halieaceae</taxon>
        <taxon>Parahaliea</taxon>
    </lineage>
</organism>
<dbReference type="InterPro" id="IPR012910">
    <property type="entry name" value="Plug_dom"/>
</dbReference>
<evidence type="ECO:0000313" key="14">
    <source>
        <dbReference type="Proteomes" id="UP000321933"/>
    </source>
</evidence>
<dbReference type="InterPro" id="IPR037066">
    <property type="entry name" value="Plug_dom_sf"/>
</dbReference>
<dbReference type="CDD" id="cd01347">
    <property type="entry name" value="ligand_gated_channel"/>
    <property type="match status" value="1"/>
</dbReference>
<gene>
    <name evidence="13" type="ORF">FVW59_15550</name>
</gene>
<feature type="chain" id="PRO_5022872618" evidence="10">
    <location>
        <begin position="30"/>
        <end position="927"/>
    </location>
</feature>
<dbReference type="Pfam" id="PF00593">
    <property type="entry name" value="TonB_dep_Rec_b-barrel"/>
    <property type="match status" value="1"/>
</dbReference>
<feature type="signal peptide" evidence="10">
    <location>
        <begin position="1"/>
        <end position="29"/>
    </location>
</feature>
<dbReference type="SUPFAM" id="SSF56935">
    <property type="entry name" value="Porins"/>
    <property type="match status" value="1"/>
</dbReference>
<comment type="caution">
    <text evidence="13">The sequence shown here is derived from an EMBL/GenBank/DDBJ whole genome shotgun (WGS) entry which is preliminary data.</text>
</comment>
<accession>A0A5C8ZNH3</accession>
<dbReference type="Gene3D" id="2.170.130.10">
    <property type="entry name" value="TonB-dependent receptor, plug domain"/>
    <property type="match status" value="1"/>
</dbReference>
<keyword evidence="13" id="KW-0675">Receptor</keyword>
<keyword evidence="10" id="KW-0732">Signal</keyword>
<reference evidence="13 14" key="1">
    <citation type="submission" date="2019-08" db="EMBL/GenBank/DDBJ databases">
        <title>Parahaliea maris sp. nov., isolated from the surface seawater.</title>
        <authorList>
            <person name="Liu Y."/>
        </authorList>
    </citation>
    <scope>NUCLEOTIDE SEQUENCE [LARGE SCALE GENOMIC DNA]</scope>
    <source>
        <strain evidence="13 14">S2-26</strain>
    </source>
</reference>
<dbReference type="PROSITE" id="PS52016">
    <property type="entry name" value="TONB_DEPENDENT_REC_3"/>
    <property type="match status" value="1"/>
</dbReference>
<dbReference type="InterPro" id="IPR036942">
    <property type="entry name" value="Beta-barrel_TonB_sf"/>
</dbReference>
<sequence length="927" mass="100745">MKKPQSLHRTAIATACSLAIASLCNTAAAQEREVVEEVLVTGTHIKGLDLKGAVQAVQLSRDDILESGAESIGELMQDLTVTGGGAGTFSTSTAGALSSDTPVGSSAVSLRGLGTGSTLTLINGRRATVSSFANGQASFIDINSIPPAAIERIEILPNGASATYGADAVAGVINYVLRSDFEGFEVSGSYGDSWADTDDGRSNLNLLAGAGNEVHHVMGVLDYYERSATFQRDRKVSRDSLRPSQQGIYPSFYDNFAMSFDQTEEPGDGGCAAEDFGFGNLGEFCEVNTNRFTSVLDEYDSLGGYASYQFTPSERFRWFNEVIYQKTDSNGTSSPANFSRTPIDPESPLWPAALQEDIVADAGLDSFEDFYGYPIYAWGKLPEPRAVNVQSETMRIVSGIDYTFNSGWQLESALTYGRNESEQKGISGLVISRAFYDANLGNLCSDGSRVERWDVNPARPDADFVGETCEDLGKSTLWYNPFGGQTSQAEGIDEAIRTTARREGESELYALDAVVSGDLFEFNGRTVKVAFGGEWRHEEVRDTPSGVAVASTFNPEPVLGFSSTSANAERDQWALFAEFYVPLADNLDLQLAGRYDDYDSFGGDFNPKVSLRYQPLDSLILRTNYSTSFRAPSLAQVGAGTLLSSYTVDCMATPEACDGISDTDGESLLSEDVSNDDLKPEEADTWGLGLVFSPSQDIDITLDYWSISYENVIGIDEDDFIRRALAGEFPVVGEGELPTGVPGVEAAGGFVTDAHFQLTNLGYEDVSGIDLAYTQYLDVGPGTLALLADVTYLMEYERQASDASPVIDEAGEYLYPELLANGKARYSWGDWRASLGFRYTSGYEDDPAIRTLEAIGLPADAKVDVDSWTVWDLNLGWDISEHSSLQLSARNVFDRDPPRVLGTSSNVDYINHDSMGRFLTLRYTYRL</sequence>
<dbReference type="Proteomes" id="UP000321933">
    <property type="component" value="Unassembled WGS sequence"/>
</dbReference>
<dbReference type="AlphaFoldDB" id="A0A5C8ZNH3"/>
<dbReference type="GO" id="GO:0009279">
    <property type="term" value="C:cell outer membrane"/>
    <property type="evidence" value="ECO:0007669"/>
    <property type="project" value="UniProtKB-SubCell"/>
</dbReference>
<dbReference type="PANTHER" id="PTHR47234:SF2">
    <property type="entry name" value="TONB-DEPENDENT RECEPTOR"/>
    <property type="match status" value="1"/>
</dbReference>
<evidence type="ECO:0000256" key="2">
    <source>
        <dbReference type="ARBA" id="ARBA00022448"/>
    </source>
</evidence>
<protein>
    <submittedName>
        <fullName evidence="13">TonB-dependent receptor</fullName>
    </submittedName>
</protein>
<name>A0A5C8ZNH3_9GAMM</name>
<dbReference type="InterPro" id="IPR000531">
    <property type="entry name" value="Beta-barrel_TonB"/>
</dbReference>
<keyword evidence="7 8" id="KW-0998">Cell outer membrane</keyword>
<evidence type="ECO:0000256" key="6">
    <source>
        <dbReference type="ARBA" id="ARBA00023136"/>
    </source>
</evidence>
<evidence type="ECO:0000256" key="8">
    <source>
        <dbReference type="PROSITE-ProRule" id="PRU01360"/>
    </source>
</evidence>
<evidence type="ECO:0000256" key="3">
    <source>
        <dbReference type="ARBA" id="ARBA00022452"/>
    </source>
</evidence>
<keyword evidence="5 9" id="KW-0798">TonB box</keyword>
<feature type="domain" description="TonB-dependent receptor plug" evidence="12">
    <location>
        <begin position="55"/>
        <end position="172"/>
    </location>
</feature>
<evidence type="ECO:0000259" key="12">
    <source>
        <dbReference type="Pfam" id="PF07715"/>
    </source>
</evidence>
<keyword evidence="14" id="KW-1185">Reference proteome</keyword>
<dbReference type="Gene3D" id="2.40.170.20">
    <property type="entry name" value="TonB-dependent receptor, beta-barrel domain"/>
    <property type="match status" value="1"/>
</dbReference>
<evidence type="ECO:0000256" key="1">
    <source>
        <dbReference type="ARBA" id="ARBA00004571"/>
    </source>
</evidence>
<dbReference type="RefSeq" id="WP_148065280.1">
    <property type="nucleotide sequence ID" value="NZ_VRYZ01000007.1"/>
</dbReference>
<dbReference type="EMBL" id="VRYZ01000007">
    <property type="protein sequence ID" value="TXS90018.1"/>
    <property type="molecule type" value="Genomic_DNA"/>
</dbReference>
<evidence type="ECO:0000259" key="11">
    <source>
        <dbReference type="Pfam" id="PF00593"/>
    </source>
</evidence>
<dbReference type="Pfam" id="PF07715">
    <property type="entry name" value="Plug"/>
    <property type="match status" value="1"/>
</dbReference>
<dbReference type="InterPro" id="IPR039426">
    <property type="entry name" value="TonB-dep_rcpt-like"/>
</dbReference>